<evidence type="ECO:0000313" key="10">
    <source>
        <dbReference type="Proteomes" id="UP000216411"/>
    </source>
</evidence>
<evidence type="ECO:0000256" key="5">
    <source>
        <dbReference type="ARBA" id="ARBA00022989"/>
    </source>
</evidence>
<evidence type="ECO:0000256" key="2">
    <source>
        <dbReference type="ARBA" id="ARBA00022448"/>
    </source>
</evidence>
<dbReference type="PROSITE" id="PS50928">
    <property type="entry name" value="ABC_TM1"/>
    <property type="match status" value="1"/>
</dbReference>
<dbReference type="AlphaFoldDB" id="A0A371JE25"/>
<keyword evidence="2 7" id="KW-0813">Transport</keyword>
<organism evidence="9 10">
    <name type="scientific">Lachnotalea glycerini</name>
    <dbReference type="NCBI Taxonomy" id="1763509"/>
    <lineage>
        <taxon>Bacteria</taxon>
        <taxon>Bacillati</taxon>
        <taxon>Bacillota</taxon>
        <taxon>Clostridia</taxon>
        <taxon>Lachnospirales</taxon>
        <taxon>Lachnospiraceae</taxon>
        <taxon>Lachnotalea</taxon>
    </lineage>
</organism>
<dbReference type="GO" id="GO:0005886">
    <property type="term" value="C:plasma membrane"/>
    <property type="evidence" value="ECO:0007669"/>
    <property type="project" value="UniProtKB-SubCell"/>
</dbReference>
<name>A0A371JE25_9FIRM</name>
<proteinExistence type="inferred from homology"/>
<dbReference type="InterPro" id="IPR050809">
    <property type="entry name" value="UgpAE/MalFG_permease"/>
</dbReference>
<evidence type="ECO:0000259" key="8">
    <source>
        <dbReference type="PROSITE" id="PS50928"/>
    </source>
</evidence>
<keyword evidence="10" id="KW-1185">Reference proteome</keyword>
<evidence type="ECO:0000256" key="1">
    <source>
        <dbReference type="ARBA" id="ARBA00004651"/>
    </source>
</evidence>
<keyword evidence="5 7" id="KW-1133">Transmembrane helix</keyword>
<keyword evidence="3" id="KW-1003">Cell membrane</keyword>
<evidence type="ECO:0000256" key="6">
    <source>
        <dbReference type="ARBA" id="ARBA00023136"/>
    </source>
</evidence>
<feature type="transmembrane region" description="Helical" evidence="7">
    <location>
        <begin position="272"/>
        <end position="292"/>
    </location>
</feature>
<feature type="transmembrane region" description="Helical" evidence="7">
    <location>
        <begin position="304"/>
        <end position="322"/>
    </location>
</feature>
<evidence type="ECO:0000313" key="9">
    <source>
        <dbReference type="EMBL" id="RDY31021.1"/>
    </source>
</evidence>
<feature type="transmembrane region" description="Helical" evidence="7">
    <location>
        <begin position="48"/>
        <end position="74"/>
    </location>
</feature>
<dbReference type="PANTHER" id="PTHR43227">
    <property type="entry name" value="BLL4140 PROTEIN"/>
    <property type="match status" value="1"/>
</dbReference>
<keyword evidence="4 7" id="KW-0812">Transmembrane</keyword>
<dbReference type="EMBL" id="NOKA02000023">
    <property type="protein sequence ID" value="RDY31021.1"/>
    <property type="molecule type" value="Genomic_DNA"/>
</dbReference>
<feature type="transmembrane region" description="Helical" evidence="7">
    <location>
        <begin position="196"/>
        <end position="218"/>
    </location>
</feature>
<dbReference type="OrthoDB" id="2637002at2"/>
<feature type="transmembrane region" description="Helical" evidence="7">
    <location>
        <begin position="111"/>
        <end position="135"/>
    </location>
</feature>
<feature type="transmembrane region" description="Helical" evidence="7">
    <location>
        <begin position="147"/>
        <end position="167"/>
    </location>
</feature>
<dbReference type="CDD" id="cd06261">
    <property type="entry name" value="TM_PBP2"/>
    <property type="match status" value="1"/>
</dbReference>
<comment type="similarity">
    <text evidence="7">Belongs to the binding-protein-dependent transport system permease family.</text>
</comment>
<dbReference type="Pfam" id="PF00528">
    <property type="entry name" value="BPD_transp_1"/>
    <property type="match status" value="1"/>
</dbReference>
<reference evidence="9 10" key="1">
    <citation type="journal article" date="2017" name="Genome Announc.">
        <title>Draft Genome Sequence of a Sporulating and Motile Strain of Lachnotalea glycerini Isolated from Water in Quebec City, Canada.</title>
        <authorList>
            <person name="Maheux A.F."/>
            <person name="Boudreau D.K."/>
            <person name="Berube E."/>
            <person name="Boissinot M."/>
            <person name="Raymond F."/>
            <person name="Brodeur S."/>
            <person name="Corbeil J."/>
            <person name="Isabel S."/>
            <person name="Omar R.F."/>
            <person name="Bergeron M.G."/>
        </authorList>
    </citation>
    <scope>NUCLEOTIDE SEQUENCE [LARGE SCALE GENOMIC DNA]</scope>
    <source>
        <strain evidence="9 10">CCRI-19302</strain>
    </source>
</reference>
<feature type="domain" description="ABC transmembrane type-1" evidence="8">
    <location>
        <begin position="107"/>
        <end position="322"/>
    </location>
</feature>
<dbReference type="SUPFAM" id="SSF161098">
    <property type="entry name" value="MetI-like"/>
    <property type="match status" value="1"/>
</dbReference>
<dbReference type="PANTHER" id="PTHR43227:SF11">
    <property type="entry name" value="BLL4140 PROTEIN"/>
    <property type="match status" value="1"/>
</dbReference>
<protein>
    <submittedName>
        <fullName evidence="9">Sugar ABC transporter permease</fullName>
    </submittedName>
</protein>
<dbReference type="InterPro" id="IPR035906">
    <property type="entry name" value="MetI-like_sf"/>
</dbReference>
<keyword evidence="6 7" id="KW-0472">Membrane</keyword>
<comment type="caution">
    <text evidence="9">The sequence shown here is derived from an EMBL/GenBank/DDBJ whole genome shotgun (WGS) entry which is preliminary data.</text>
</comment>
<evidence type="ECO:0000256" key="7">
    <source>
        <dbReference type="RuleBase" id="RU363032"/>
    </source>
</evidence>
<comment type="subcellular location">
    <subcellularLocation>
        <location evidence="1 7">Cell membrane</location>
        <topology evidence="1 7">Multi-pass membrane protein</topology>
    </subcellularLocation>
</comment>
<dbReference type="GO" id="GO:0055085">
    <property type="term" value="P:transmembrane transport"/>
    <property type="evidence" value="ECO:0007669"/>
    <property type="project" value="InterPro"/>
</dbReference>
<dbReference type="Gene3D" id="1.10.3720.10">
    <property type="entry name" value="MetI-like"/>
    <property type="match status" value="1"/>
</dbReference>
<accession>A0A371JE25</accession>
<gene>
    <name evidence="9" type="ORF">CG710_011615</name>
</gene>
<dbReference type="InterPro" id="IPR000515">
    <property type="entry name" value="MetI-like"/>
</dbReference>
<dbReference type="Proteomes" id="UP000216411">
    <property type="component" value="Unassembled WGS sequence"/>
</dbReference>
<evidence type="ECO:0000256" key="4">
    <source>
        <dbReference type="ARBA" id="ARBA00022692"/>
    </source>
</evidence>
<evidence type="ECO:0000256" key="3">
    <source>
        <dbReference type="ARBA" id="ARBA00022475"/>
    </source>
</evidence>
<sequence>MHNRKTKQEEQIMKSAGWVKDGINTKRTKPLGTNKHGALFYLKRDWQLYLLLLIPLVFALIFKYGSMAGLVIAFKDYKILKGFAGSKWVGFQVFEKVFAMRDFGKSVRNTLLLNGLTLIFGFPMPILLALLLNEIKNKYFKSITQTLLYLPHFLSFVIIGAIAYQIFGQASGIVNNLIEACNGTRIPFLQEDNHWLITYVAISVWQSMGWGTIIYLAAITGVNTELYEAATVDGAGRWAKCINITLPCIKGTIVTLLIMNLGKIMGGSFESVYALMNVATTKFTTTIPVLVYNYGIKSGKFSEATAIGLFQSVVGLILVLAADRFAKKLGEEGLL</sequence>